<dbReference type="AlphaFoldDB" id="A0A517U5V9"/>
<accession>A0A517U5V9</accession>
<feature type="domain" description="Resolvase/invertase-type recombinase catalytic" evidence="3">
    <location>
        <begin position="3"/>
        <end position="145"/>
    </location>
</feature>
<evidence type="ECO:0000256" key="1">
    <source>
        <dbReference type="ARBA" id="ARBA00023125"/>
    </source>
</evidence>
<dbReference type="Gene3D" id="3.40.50.1390">
    <property type="entry name" value="Resolvase, N-terminal catalytic domain"/>
    <property type="match status" value="1"/>
</dbReference>
<dbReference type="Pfam" id="PF00239">
    <property type="entry name" value="Resolvase"/>
    <property type="match status" value="1"/>
</dbReference>
<name>A0A517U5V9_9BACT</name>
<reference evidence="4 5" key="1">
    <citation type="submission" date="2019-02" db="EMBL/GenBank/DDBJ databases">
        <title>Deep-cultivation of Planctomycetes and their phenomic and genomic characterization uncovers novel biology.</title>
        <authorList>
            <person name="Wiegand S."/>
            <person name="Jogler M."/>
            <person name="Boedeker C."/>
            <person name="Pinto D."/>
            <person name="Vollmers J."/>
            <person name="Rivas-Marin E."/>
            <person name="Kohn T."/>
            <person name="Peeters S.H."/>
            <person name="Heuer A."/>
            <person name="Rast P."/>
            <person name="Oberbeckmann S."/>
            <person name="Bunk B."/>
            <person name="Jeske O."/>
            <person name="Meyerdierks A."/>
            <person name="Storesund J.E."/>
            <person name="Kallscheuer N."/>
            <person name="Luecker S."/>
            <person name="Lage O.M."/>
            <person name="Pohl T."/>
            <person name="Merkel B.J."/>
            <person name="Hornburger P."/>
            <person name="Mueller R.-W."/>
            <person name="Bruemmer F."/>
            <person name="Labrenz M."/>
            <person name="Spormann A.M."/>
            <person name="Op den Camp H."/>
            <person name="Overmann J."/>
            <person name="Amann R."/>
            <person name="Jetten M.S.M."/>
            <person name="Mascher T."/>
            <person name="Medema M.H."/>
            <person name="Devos D.P."/>
            <person name="Kaster A.-K."/>
            <person name="Ovreas L."/>
            <person name="Rohde M."/>
            <person name="Galperin M.Y."/>
            <person name="Jogler C."/>
        </authorList>
    </citation>
    <scope>NUCLEOTIDE SEQUENCE [LARGE SCALE GENOMIC DNA]</scope>
    <source>
        <strain evidence="4 5">I41</strain>
    </source>
</reference>
<organism evidence="4 5">
    <name type="scientific">Lacipirellula limnantheis</name>
    <dbReference type="NCBI Taxonomy" id="2528024"/>
    <lineage>
        <taxon>Bacteria</taxon>
        <taxon>Pseudomonadati</taxon>
        <taxon>Planctomycetota</taxon>
        <taxon>Planctomycetia</taxon>
        <taxon>Pirellulales</taxon>
        <taxon>Lacipirellulaceae</taxon>
        <taxon>Lacipirellula</taxon>
    </lineage>
</organism>
<evidence type="ECO:0000313" key="4">
    <source>
        <dbReference type="EMBL" id="QDT76018.1"/>
    </source>
</evidence>
<dbReference type="SMART" id="SM00857">
    <property type="entry name" value="Resolvase"/>
    <property type="match status" value="1"/>
</dbReference>
<dbReference type="CDD" id="cd03768">
    <property type="entry name" value="SR_ResInv"/>
    <property type="match status" value="1"/>
</dbReference>
<proteinExistence type="predicted"/>
<evidence type="ECO:0000313" key="5">
    <source>
        <dbReference type="Proteomes" id="UP000317909"/>
    </source>
</evidence>
<dbReference type="InterPro" id="IPR006119">
    <property type="entry name" value="Resolv_N"/>
</dbReference>
<sequence>MTKVAAYIRTSLENQGQGLDSQERAIKEYLTNHGMDATFYRDELSGATTDRPALKRLQADVFKGKVNVVIVWKLDRISRSLKDGINILSGWLEKDVRVIAVAQQLDFTGPVGQMVAAVLFALAAMERENIRENTRRGMAAAKARGAVIGKRPTLFAKDIVPLLQDGMSLSAAARHLKKSRQAIYDCLQREGVDVTSLIAR</sequence>
<dbReference type="OrthoDB" id="266184at2"/>
<evidence type="ECO:0000259" key="3">
    <source>
        <dbReference type="PROSITE" id="PS51736"/>
    </source>
</evidence>
<dbReference type="PANTHER" id="PTHR30461">
    <property type="entry name" value="DNA-INVERTASE FROM LAMBDOID PROPHAGE"/>
    <property type="match status" value="1"/>
</dbReference>
<dbReference type="EMBL" id="CP036339">
    <property type="protein sequence ID" value="QDT76018.1"/>
    <property type="molecule type" value="Genomic_DNA"/>
</dbReference>
<gene>
    <name evidence="4" type="primary">tnpR</name>
    <name evidence="4" type="ORF">I41_52630</name>
</gene>
<dbReference type="RefSeq" id="WP_145435772.1">
    <property type="nucleotide sequence ID" value="NZ_CP036339.1"/>
</dbReference>
<dbReference type="PROSITE" id="PS51736">
    <property type="entry name" value="RECOMBINASES_3"/>
    <property type="match status" value="1"/>
</dbReference>
<dbReference type="GO" id="GO:0003677">
    <property type="term" value="F:DNA binding"/>
    <property type="evidence" value="ECO:0007669"/>
    <property type="project" value="UniProtKB-KW"/>
</dbReference>
<dbReference type="KEGG" id="llh:I41_52630"/>
<protein>
    <submittedName>
        <fullName evidence="4">Transposon Tn3 resolvase</fullName>
    </submittedName>
</protein>
<keyword evidence="5" id="KW-1185">Reference proteome</keyword>
<keyword evidence="1" id="KW-0238">DNA-binding</keyword>
<dbReference type="InterPro" id="IPR050639">
    <property type="entry name" value="SSR_resolvase"/>
</dbReference>
<keyword evidence="2" id="KW-0233">DNA recombination</keyword>
<evidence type="ECO:0000256" key="2">
    <source>
        <dbReference type="ARBA" id="ARBA00023172"/>
    </source>
</evidence>
<dbReference type="PANTHER" id="PTHR30461:SF2">
    <property type="entry name" value="SERINE RECOMBINASE PINE-RELATED"/>
    <property type="match status" value="1"/>
</dbReference>
<dbReference type="Proteomes" id="UP000317909">
    <property type="component" value="Chromosome"/>
</dbReference>
<dbReference type="InterPro" id="IPR036162">
    <property type="entry name" value="Resolvase-like_N_sf"/>
</dbReference>
<dbReference type="SUPFAM" id="SSF53041">
    <property type="entry name" value="Resolvase-like"/>
    <property type="match status" value="1"/>
</dbReference>
<dbReference type="GO" id="GO:0000150">
    <property type="term" value="F:DNA strand exchange activity"/>
    <property type="evidence" value="ECO:0007669"/>
    <property type="project" value="InterPro"/>
</dbReference>